<protein>
    <submittedName>
        <fullName evidence="1">Uncharacterized protein</fullName>
    </submittedName>
</protein>
<accession>A0A3M6T4G7</accession>
<keyword evidence="2" id="KW-1185">Reference proteome</keyword>
<dbReference type="EMBL" id="RCHS01004356">
    <property type="protein sequence ID" value="RMX35514.1"/>
    <property type="molecule type" value="Genomic_DNA"/>
</dbReference>
<gene>
    <name evidence="1" type="ORF">pdam_00003778</name>
</gene>
<dbReference type="Proteomes" id="UP000275408">
    <property type="component" value="Unassembled WGS sequence"/>
</dbReference>
<reference evidence="1 2" key="1">
    <citation type="journal article" date="2018" name="Sci. Rep.">
        <title>Comparative analysis of the Pocillopora damicornis genome highlights role of immune system in coral evolution.</title>
        <authorList>
            <person name="Cunning R."/>
            <person name="Bay R.A."/>
            <person name="Gillette P."/>
            <person name="Baker A.C."/>
            <person name="Traylor-Knowles N."/>
        </authorList>
    </citation>
    <scope>NUCLEOTIDE SEQUENCE [LARGE SCALE GENOMIC DNA]</scope>
    <source>
        <strain evidence="1">RSMAS</strain>
        <tissue evidence="1">Whole animal</tissue>
    </source>
</reference>
<name>A0A3M6T4G7_POCDA</name>
<sequence length="104" mass="11194">MSWSLQRHIMKKTLKLSSTATSAQHNQECNEQCCTGSCTNWVVGDSVAFEIAPSKFVVVGAATVALAEALTEIELEVVVTFPSVAFCEEVPLTSDPFVKVPFGV</sequence>
<evidence type="ECO:0000313" key="1">
    <source>
        <dbReference type="EMBL" id="RMX35514.1"/>
    </source>
</evidence>
<evidence type="ECO:0000313" key="2">
    <source>
        <dbReference type="Proteomes" id="UP000275408"/>
    </source>
</evidence>
<comment type="caution">
    <text evidence="1">The sequence shown here is derived from an EMBL/GenBank/DDBJ whole genome shotgun (WGS) entry which is preliminary data.</text>
</comment>
<proteinExistence type="predicted"/>
<organism evidence="1 2">
    <name type="scientific">Pocillopora damicornis</name>
    <name type="common">Cauliflower coral</name>
    <name type="synonym">Millepora damicornis</name>
    <dbReference type="NCBI Taxonomy" id="46731"/>
    <lineage>
        <taxon>Eukaryota</taxon>
        <taxon>Metazoa</taxon>
        <taxon>Cnidaria</taxon>
        <taxon>Anthozoa</taxon>
        <taxon>Hexacorallia</taxon>
        <taxon>Scleractinia</taxon>
        <taxon>Astrocoeniina</taxon>
        <taxon>Pocilloporidae</taxon>
        <taxon>Pocillopora</taxon>
    </lineage>
</organism>
<dbReference type="AlphaFoldDB" id="A0A3M6T4G7"/>